<protein>
    <submittedName>
        <fullName evidence="1">Putative phage related protein</fullName>
    </submittedName>
</protein>
<organism evidence="1 2">
    <name type="scientific">Lactococcus cremoris subsp. cremoris GE214</name>
    <dbReference type="NCBI Taxonomy" id="1415168"/>
    <lineage>
        <taxon>Bacteria</taxon>
        <taxon>Bacillati</taxon>
        <taxon>Bacillota</taxon>
        <taxon>Bacilli</taxon>
        <taxon>Lactobacillales</taxon>
        <taxon>Streptococcaceae</taxon>
        <taxon>Lactococcus</taxon>
        <taxon>Lactococcus cremoris subsp. cremoris</taxon>
    </lineage>
</organism>
<sequence length="69" mass="8018">MSYVVDKSGDFSDYHEVHKGTCPNRPKVNDSYLIDGDFENDIEAMEYIRRTYPSFQIRPCSSCMDLSSR</sequence>
<evidence type="ECO:0000313" key="2">
    <source>
        <dbReference type="Proteomes" id="UP000028401"/>
    </source>
</evidence>
<name>A0A084A8Q2_LACLC</name>
<proteinExistence type="predicted"/>
<dbReference type="RefSeq" id="WP_042748751.1">
    <property type="nucleotide sequence ID" value="NZ_AZSI01000137.1"/>
</dbReference>
<gene>
    <name evidence="1" type="ORF">U725_02182</name>
</gene>
<evidence type="ECO:0000313" key="1">
    <source>
        <dbReference type="EMBL" id="KEY61681.1"/>
    </source>
</evidence>
<accession>A0A084A8Q2</accession>
<dbReference type="PATRIC" id="fig|1415168.3.peg.2246"/>
<dbReference type="EMBL" id="AZSI01000137">
    <property type="protein sequence ID" value="KEY61681.1"/>
    <property type="molecule type" value="Genomic_DNA"/>
</dbReference>
<dbReference type="AlphaFoldDB" id="A0A084A8Q2"/>
<comment type="caution">
    <text evidence="1">The sequence shown here is derived from an EMBL/GenBank/DDBJ whole genome shotgun (WGS) entry which is preliminary data.</text>
</comment>
<reference evidence="1 2" key="1">
    <citation type="submission" date="2014-06" db="EMBL/GenBank/DDBJ databases">
        <title>Draft genome sequence of the putrescine producing strain Lactococcus lactis subsp cremoris GE214.</title>
        <authorList>
            <person name="Ladero V."/>
            <person name="Linares D.M."/>
            <person name="del Rio B."/>
            <person name="Mayo B."/>
            <person name="Martin M.C."/>
            <person name="Fernandez M."/>
            <person name="Alvarez M.A."/>
        </authorList>
    </citation>
    <scope>NUCLEOTIDE SEQUENCE [LARGE SCALE GENOMIC DNA]</scope>
    <source>
        <strain evidence="1 2">GE214</strain>
    </source>
</reference>
<dbReference type="Proteomes" id="UP000028401">
    <property type="component" value="Unassembled WGS sequence"/>
</dbReference>